<name>A0A196SI86_BLAHN</name>
<gene>
    <name evidence="12" type="ORF">AV274_2261</name>
</gene>
<comment type="subcellular location">
    <subcellularLocation>
        <location evidence="1">Endoplasmic reticulum membrane</location>
        <topology evidence="1">Multi-pass membrane protein</topology>
    </subcellularLocation>
</comment>
<evidence type="ECO:0000256" key="3">
    <source>
        <dbReference type="ARBA" id="ARBA00022448"/>
    </source>
</evidence>
<keyword evidence="13" id="KW-1185">Reference proteome</keyword>
<keyword evidence="8 11" id="KW-1133">Transmembrane helix</keyword>
<dbReference type="InterPro" id="IPR000133">
    <property type="entry name" value="ER_ret_rcpt"/>
</dbReference>
<keyword evidence="5" id="KW-0256">Endoplasmic reticulum</keyword>
<proteinExistence type="inferred from homology"/>
<sequence>MDAQHPQAVARRVLSVAYGSLSESDDRVIHHDLDAHRVQPIAEECISVGKSTQEVYVSNRDAVFANSGFQRVWKDLIRKEEVAKKKDTQLQRLDRIAEENAEYSQRVKSRFVHSNIVGVDREEEYSEYDYYDEDSYYDYDYSYDSEYDGEEVEESYIPAKQVTMGGLSVKTLLLYSVVYLARFLSIIASDAYLPLDRSGDWVYRCTEGVGVITMGLLLLCARRFRHTYYSHIDSFGHSYLFLLLLFLYAELVHPGLAQHHVVDVLWAFSHYVEAMAVYPQLVLFSKSRKGEVESLTSHFVFSLAISRGLTLLFWVTCWKELNYNTTRVGSYLAGRSILLSQFLQIILMGNYVYYYINSIMTGNPLVLPIYRLSREE</sequence>
<dbReference type="GO" id="GO:0015031">
    <property type="term" value="P:protein transport"/>
    <property type="evidence" value="ECO:0007669"/>
    <property type="project" value="UniProtKB-KW"/>
</dbReference>
<evidence type="ECO:0000256" key="1">
    <source>
        <dbReference type="ARBA" id="ARBA00004477"/>
    </source>
</evidence>
<evidence type="ECO:0000256" key="10">
    <source>
        <dbReference type="ARBA" id="ARBA00023170"/>
    </source>
</evidence>
<keyword evidence="7" id="KW-0653">Protein transport</keyword>
<dbReference type="STRING" id="478820.A0A196SI86"/>
<protein>
    <submittedName>
        <fullName evidence="12">Endoplasmic reticulum retention receptor 1</fullName>
    </submittedName>
</protein>
<dbReference type="OrthoDB" id="7694678at2759"/>
<feature type="transmembrane region" description="Helical" evidence="11">
    <location>
        <begin position="264"/>
        <end position="283"/>
    </location>
</feature>
<evidence type="ECO:0000313" key="13">
    <source>
        <dbReference type="Proteomes" id="UP000078348"/>
    </source>
</evidence>
<dbReference type="GO" id="GO:0046923">
    <property type="term" value="F:ER retention sequence binding"/>
    <property type="evidence" value="ECO:0007669"/>
    <property type="project" value="InterPro"/>
</dbReference>
<dbReference type="Proteomes" id="UP000078348">
    <property type="component" value="Unassembled WGS sequence"/>
</dbReference>
<dbReference type="Pfam" id="PF00810">
    <property type="entry name" value="ER_lumen_recept"/>
    <property type="match status" value="1"/>
</dbReference>
<dbReference type="GO" id="GO:0016192">
    <property type="term" value="P:vesicle-mediated transport"/>
    <property type="evidence" value="ECO:0007669"/>
    <property type="project" value="UniProtKB-KW"/>
</dbReference>
<dbReference type="PANTHER" id="PTHR10585">
    <property type="entry name" value="ER LUMEN PROTEIN RETAINING RECEPTOR"/>
    <property type="match status" value="1"/>
</dbReference>
<comment type="similarity">
    <text evidence="2">Belongs to the ERD2 family.</text>
</comment>
<dbReference type="GO" id="GO:0006621">
    <property type="term" value="P:protein retention in ER lumen"/>
    <property type="evidence" value="ECO:0007669"/>
    <property type="project" value="InterPro"/>
</dbReference>
<keyword evidence="9 11" id="KW-0472">Membrane</keyword>
<evidence type="ECO:0000313" key="12">
    <source>
        <dbReference type="EMBL" id="OAO16021.1"/>
    </source>
</evidence>
<evidence type="ECO:0000256" key="11">
    <source>
        <dbReference type="SAM" id="Phobius"/>
    </source>
</evidence>
<organism evidence="12 13">
    <name type="scientific">Blastocystis sp. subtype 1 (strain ATCC 50177 / NandII)</name>
    <dbReference type="NCBI Taxonomy" id="478820"/>
    <lineage>
        <taxon>Eukaryota</taxon>
        <taxon>Sar</taxon>
        <taxon>Stramenopiles</taxon>
        <taxon>Bigyra</taxon>
        <taxon>Opalozoa</taxon>
        <taxon>Opalinata</taxon>
        <taxon>Blastocystidae</taxon>
        <taxon>Blastocystis</taxon>
    </lineage>
</organism>
<keyword evidence="10 12" id="KW-0675">Receptor</keyword>
<comment type="caution">
    <text evidence="12">The sequence shown here is derived from an EMBL/GenBank/DDBJ whole genome shotgun (WGS) entry which is preliminary data.</text>
</comment>
<evidence type="ECO:0000256" key="6">
    <source>
        <dbReference type="ARBA" id="ARBA00022892"/>
    </source>
</evidence>
<feature type="transmembrane region" description="Helical" evidence="11">
    <location>
        <begin position="295"/>
        <end position="316"/>
    </location>
</feature>
<dbReference type="AlphaFoldDB" id="A0A196SI86"/>
<evidence type="ECO:0000256" key="4">
    <source>
        <dbReference type="ARBA" id="ARBA00022692"/>
    </source>
</evidence>
<evidence type="ECO:0000256" key="2">
    <source>
        <dbReference type="ARBA" id="ARBA00010120"/>
    </source>
</evidence>
<evidence type="ECO:0000256" key="9">
    <source>
        <dbReference type="ARBA" id="ARBA00023136"/>
    </source>
</evidence>
<evidence type="ECO:0000256" key="7">
    <source>
        <dbReference type="ARBA" id="ARBA00022927"/>
    </source>
</evidence>
<feature type="transmembrane region" description="Helical" evidence="11">
    <location>
        <begin position="172"/>
        <end position="195"/>
    </location>
</feature>
<keyword evidence="3" id="KW-0813">Transport</keyword>
<accession>A0A196SI86</accession>
<feature type="transmembrane region" description="Helical" evidence="11">
    <location>
        <begin position="201"/>
        <end position="220"/>
    </location>
</feature>
<feature type="transmembrane region" description="Helical" evidence="11">
    <location>
        <begin position="232"/>
        <end position="252"/>
    </location>
</feature>
<evidence type="ECO:0000256" key="5">
    <source>
        <dbReference type="ARBA" id="ARBA00022824"/>
    </source>
</evidence>
<dbReference type="PRINTS" id="PR00660">
    <property type="entry name" value="ERLUMENR"/>
</dbReference>
<keyword evidence="4 11" id="KW-0812">Transmembrane</keyword>
<feature type="transmembrane region" description="Helical" evidence="11">
    <location>
        <begin position="336"/>
        <end position="356"/>
    </location>
</feature>
<keyword evidence="6" id="KW-0931">ER-Golgi transport</keyword>
<dbReference type="EMBL" id="LXWW01000105">
    <property type="protein sequence ID" value="OAO16021.1"/>
    <property type="molecule type" value="Genomic_DNA"/>
</dbReference>
<evidence type="ECO:0000256" key="8">
    <source>
        <dbReference type="ARBA" id="ARBA00022989"/>
    </source>
</evidence>
<reference evidence="12 13" key="1">
    <citation type="submission" date="2016-05" db="EMBL/GenBank/DDBJ databases">
        <title>Nuclear genome of Blastocystis sp. subtype 1 NandII.</title>
        <authorList>
            <person name="Gentekaki E."/>
            <person name="Curtis B."/>
            <person name="Stairs C."/>
            <person name="Eme L."/>
            <person name="Herman E."/>
            <person name="Klimes V."/>
            <person name="Arias M.C."/>
            <person name="Elias M."/>
            <person name="Hilliou F."/>
            <person name="Klute M."/>
            <person name="Malik S.-B."/>
            <person name="Pightling A."/>
            <person name="Rachubinski R."/>
            <person name="Salas D."/>
            <person name="Schlacht A."/>
            <person name="Suga H."/>
            <person name="Archibald J."/>
            <person name="Ball S.G."/>
            <person name="Clark G."/>
            <person name="Dacks J."/>
            <person name="Van Der Giezen M."/>
            <person name="Tsaousis A."/>
            <person name="Roger A."/>
        </authorList>
    </citation>
    <scope>NUCLEOTIDE SEQUENCE [LARGE SCALE GENOMIC DNA]</scope>
    <source>
        <strain evidence="13">ATCC 50177 / NandII</strain>
    </source>
</reference>
<dbReference type="GO" id="GO:0005789">
    <property type="term" value="C:endoplasmic reticulum membrane"/>
    <property type="evidence" value="ECO:0007669"/>
    <property type="project" value="UniProtKB-SubCell"/>
</dbReference>